<evidence type="ECO:0000313" key="1">
    <source>
        <dbReference type="EMBL" id="MCC2125309.1"/>
    </source>
</evidence>
<dbReference type="Proteomes" id="UP001198220">
    <property type="component" value="Unassembled WGS sequence"/>
</dbReference>
<sequence>MGMAMTFAGIGFFLMSADSKAFCVAGLACLGAAAIKLWRIDKRDKCITYGKTAYRARRRHKKQVK</sequence>
<keyword evidence="2" id="KW-1185">Reference proteome</keyword>
<dbReference type="RefSeq" id="WP_308458764.1">
    <property type="nucleotide sequence ID" value="NZ_JAJEPS010000002.1"/>
</dbReference>
<organism evidence="1 2">
    <name type="scientific">Hominiventricola filiformis</name>
    <dbReference type="NCBI Taxonomy" id="2885352"/>
    <lineage>
        <taxon>Bacteria</taxon>
        <taxon>Bacillati</taxon>
        <taxon>Bacillota</taxon>
        <taxon>Clostridia</taxon>
        <taxon>Lachnospirales</taxon>
        <taxon>Lachnospiraceae</taxon>
        <taxon>Hominiventricola</taxon>
    </lineage>
</organism>
<proteinExistence type="predicted"/>
<name>A0AAE3A694_9FIRM</name>
<reference evidence="1 2" key="1">
    <citation type="submission" date="2021-10" db="EMBL/GenBank/DDBJ databases">
        <title>Anaerobic single-cell dispensing facilitates the cultivation of human gut bacteria.</title>
        <authorList>
            <person name="Afrizal A."/>
        </authorList>
    </citation>
    <scope>NUCLEOTIDE SEQUENCE [LARGE SCALE GENOMIC DNA]</scope>
    <source>
        <strain evidence="1 2">CLA-AA-H276</strain>
    </source>
</reference>
<accession>A0AAE3A694</accession>
<dbReference type="AlphaFoldDB" id="A0AAE3A694"/>
<protein>
    <submittedName>
        <fullName evidence="1">Uncharacterized protein</fullName>
    </submittedName>
</protein>
<comment type="caution">
    <text evidence="1">The sequence shown here is derived from an EMBL/GenBank/DDBJ whole genome shotgun (WGS) entry which is preliminary data.</text>
</comment>
<evidence type="ECO:0000313" key="2">
    <source>
        <dbReference type="Proteomes" id="UP001198220"/>
    </source>
</evidence>
<dbReference type="EMBL" id="JAJEPS010000002">
    <property type="protein sequence ID" value="MCC2125309.1"/>
    <property type="molecule type" value="Genomic_DNA"/>
</dbReference>
<gene>
    <name evidence="1" type="ORF">LKD36_03840</name>
</gene>